<evidence type="ECO:0000256" key="3">
    <source>
        <dbReference type="ARBA" id="ARBA00022723"/>
    </source>
</evidence>
<sequence length="121" mass="13173">MNKRLYPITILALLLAVVAAAGYLVPAGEEDQPVRVLLPNKGGKVVFEHLAHAETYGIECDACHHTGDYEIPCGECHNAEAAEEQGIPARMEAFHLNCMGCHEEMGVGPYGKDQCNQCHLK</sequence>
<evidence type="ECO:0000256" key="1">
    <source>
        <dbReference type="ARBA" id="ARBA00022448"/>
    </source>
</evidence>
<dbReference type="CDD" id="cd08168">
    <property type="entry name" value="Cytochrom_C3"/>
    <property type="match status" value="1"/>
</dbReference>
<feature type="binding site" description="axial binding residue" evidence="6">
    <location>
        <position position="119"/>
    </location>
    <ligand>
        <name>heme c</name>
        <dbReference type="ChEBI" id="CHEBI:61717"/>
        <label>1</label>
    </ligand>
    <ligandPart>
        <name>Fe</name>
        <dbReference type="ChEBI" id="CHEBI:18248"/>
    </ligandPart>
</feature>
<feature type="binding site" description="axial binding residue" evidence="6">
    <location>
        <position position="65"/>
    </location>
    <ligand>
        <name>heme c</name>
        <dbReference type="ChEBI" id="CHEBI:61717"/>
        <label>1</label>
    </ligand>
    <ligandPart>
        <name>Fe</name>
        <dbReference type="ChEBI" id="CHEBI:18248"/>
    </ligandPart>
</feature>
<evidence type="ECO:0000256" key="2">
    <source>
        <dbReference type="ARBA" id="ARBA00022617"/>
    </source>
</evidence>
<feature type="binding site" description="axial binding residue" evidence="6">
    <location>
        <position position="77"/>
    </location>
    <ligand>
        <name>heme c</name>
        <dbReference type="ChEBI" id="CHEBI:61717"/>
        <label>1</label>
    </ligand>
    <ligandPart>
        <name>Fe</name>
        <dbReference type="ChEBI" id="CHEBI:18248"/>
    </ligandPart>
</feature>
<keyword evidence="1" id="KW-0813">Transport</keyword>
<feature type="binding site" description="axial binding residue" evidence="6">
    <location>
        <position position="76"/>
    </location>
    <ligand>
        <name>heme c</name>
        <dbReference type="ChEBI" id="CHEBI:61717"/>
        <label>1</label>
    </ligand>
    <ligandPart>
        <name>Fe</name>
        <dbReference type="ChEBI" id="CHEBI:18248"/>
    </ligandPart>
</feature>
<proteinExistence type="predicted"/>
<dbReference type="SUPFAM" id="SSF48695">
    <property type="entry name" value="Multiheme cytochromes"/>
    <property type="match status" value="1"/>
</dbReference>
<keyword evidence="4" id="KW-0249">Electron transport</keyword>
<dbReference type="Proteomes" id="UP000824225">
    <property type="component" value="Unassembled WGS sequence"/>
</dbReference>
<dbReference type="GO" id="GO:0009055">
    <property type="term" value="F:electron transfer activity"/>
    <property type="evidence" value="ECO:0007669"/>
    <property type="project" value="InterPro"/>
</dbReference>
<dbReference type="InterPro" id="IPR036280">
    <property type="entry name" value="Multihaem_cyt_sf"/>
</dbReference>
<feature type="binding site" description="axial binding residue" evidence="6">
    <location>
        <position position="115"/>
    </location>
    <ligand>
        <name>heme c</name>
        <dbReference type="ChEBI" id="CHEBI:61717"/>
        <label>1</label>
    </ligand>
    <ligandPart>
        <name>Fe</name>
        <dbReference type="ChEBI" id="CHEBI:18248"/>
    </ligandPart>
</feature>
<comment type="cofactor">
    <cofactor evidence="6">
        <name>heme c</name>
        <dbReference type="ChEBI" id="CHEBI:61717"/>
    </cofactor>
    <text evidence="6">Binds 4 heme c groups covalently per monomer.</text>
</comment>
<evidence type="ECO:0000256" key="6">
    <source>
        <dbReference type="PIRSR" id="PIRSR602322-1"/>
    </source>
</evidence>
<reference evidence="8" key="1">
    <citation type="journal article" date="2021" name="PeerJ">
        <title>Extensive microbial diversity within the chicken gut microbiome revealed by metagenomics and culture.</title>
        <authorList>
            <person name="Gilroy R."/>
            <person name="Ravi A."/>
            <person name="Getino M."/>
            <person name="Pursley I."/>
            <person name="Horton D.L."/>
            <person name="Alikhan N.F."/>
            <person name="Baker D."/>
            <person name="Gharbi K."/>
            <person name="Hall N."/>
            <person name="Watson M."/>
            <person name="Adriaenssens E.M."/>
            <person name="Foster-Nyarko E."/>
            <person name="Jarju S."/>
            <person name="Secka A."/>
            <person name="Antonio M."/>
            <person name="Oren A."/>
            <person name="Chaudhuri R.R."/>
            <person name="La Ragione R."/>
            <person name="Hildebrand F."/>
            <person name="Pallen M.J."/>
        </authorList>
    </citation>
    <scope>NUCLEOTIDE SEQUENCE</scope>
    <source>
        <strain evidence="8">CHK186-16707</strain>
    </source>
</reference>
<protein>
    <submittedName>
        <fullName evidence="8">Cytochrome c family protein</fullName>
    </submittedName>
</protein>
<dbReference type="PRINTS" id="PR00609">
    <property type="entry name" value="CYTOCHROMEC3"/>
</dbReference>
<feature type="binding site" description="axial binding residue" evidence="6">
    <location>
        <position position="118"/>
    </location>
    <ligand>
        <name>heme c</name>
        <dbReference type="ChEBI" id="CHEBI:61717"/>
        <label>3</label>
    </ligand>
    <ligandPart>
        <name>Fe</name>
        <dbReference type="ChEBI" id="CHEBI:18248"/>
    </ligandPart>
</feature>
<feature type="binding site" description="axial binding residue" evidence="6">
    <location>
        <position position="102"/>
    </location>
    <ligand>
        <name>heme c</name>
        <dbReference type="ChEBI" id="CHEBI:61717"/>
        <label>1</label>
    </ligand>
    <ligandPart>
        <name>Fe</name>
        <dbReference type="ChEBI" id="CHEBI:18248"/>
    </ligandPart>
</feature>
<evidence type="ECO:0000259" key="7">
    <source>
        <dbReference type="Pfam" id="PF02085"/>
    </source>
</evidence>
<evidence type="ECO:0000256" key="4">
    <source>
        <dbReference type="ARBA" id="ARBA00022982"/>
    </source>
</evidence>
<keyword evidence="5 6" id="KW-0408">Iron</keyword>
<dbReference type="GO" id="GO:0046872">
    <property type="term" value="F:metal ion binding"/>
    <property type="evidence" value="ECO:0007669"/>
    <property type="project" value="UniProtKB-KW"/>
</dbReference>
<dbReference type="Pfam" id="PF02085">
    <property type="entry name" value="Cytochrom_CIII"/>
    <property type="match status" value="1"/>
</dbReference>
<feature type="binding site" description="axial binding residue" evidence="6">
    <location>
        <position position="63"/>
    </location>
    <ligand>
        <name>heme c</name>
        <dbReference type="ChEBI" id="CHEBI:61717"/>
        <label>1</label>
    </ligand>
    <ligandPart>
        <name>Fe</name>
        <dbReference type="ChEBI" id="CHEBI:18248"/>
    </ligandPart>
</feature>
<feature type="binding site" description="axial binding residue" evidence="6">
    <location>
        <position position="98"/>
    </location>
    <ligand>
        <name>heme c</name>
        <dbReference type="ChEBI" id="CHEBI:61717"/>
        <label>1</label>
    </ligand>
    <ligandPart>
        <name>Fe</name>
        <dbReference type="ChEBI" id="CHEBI:18248"/>
    </ligandPart>
</feature>
<keyword evidence="3 6" id="KW-0479">Metal-binding</keyword>
<evidence type="ECO:0000313" key="8">
    <source>
        <dbReference type="EMBL" id="HJA09364.1"/>
    </source>
</evidence>
<dbReference type="InterPro" id="IPR020942">
    <property type="entry name" value="Cyt_c_III_dom"/>
</dbReference>
<comment type="caution">
    <text evidence="8">The sequence shown here is derived from an EMBL/GenBank/DDBJ whole genome shotgun (WGS) entry which is preliminary data.</text>
</comment>
<dbReference type="AlphaFoldDB" id="A0A9D2HF72"/>
<evidence type="ECO:0000256" key="5">
    <source>
        <dbReference type="ARBA" id="ARBA00023004"/>
    </source>
</evidence>
<name>A0A9D2HF72_9BACT</name>
<reference evidence="8" key="2">
    <citation type="submission" date="2021-04" db="EMBL/GenBank/DDBJ databases">
        <authorList>
            <person name="Gilroy R."/>
        </authorList>
    </citation>
    <scope>NUCLEOTIDE SEQUENCE</scope>
    <source>
        <strain evidence="8">CHK186-16707</strain>
    </source>
</reference>
<feature type="binding site" description="axial binding residue" evidence="6">
    <location>
        <position position="52"/>
    </location>
    <ligand>
        <name>heme c</name>
        <dbReference type="ChEBI" id="CHEBI:61717"/>
        <label>1</label>
    </ligand>
    <ligandPart>
        <name>Fe</name>
        <dbReference type="ChEBI" id="CHEBI:18248"/>
    </ligandPart>
</feature>
<feature type="domain" description="Class III cytochrome C" evidence="7">
    <location>
        <begin position="40"/>
        <end position="119"/>
    </location>
</feature>
<dbReference type="InterPro" id="IPR002322">
    <property type="entry name" value="Cyt_c_III"/>
</dbReference>
<evidence type="ECO:0000313" key="9">
    <source>
        <dbReference type="Proteomes" id="UP000824225"/>
    </source>
</evidence>
<keyword evidence="2 6" id="KW-0349">Heme</keyword>
<accession>A0A9D2HF72</accession>
<gene>
    <name evidence="8" type="ORF">H9962_09290</name>
</gene>
<dbReference type="Gene3D" id="3.90.10.10">
    <property type="entry name" value="Cytochrome C3"/>
    <property type="match status" value="1"/>
</dbReference>
<feature type="binding site" description="axial binding residue" evidence="6">
    <location>
        <position position="101"/>
    </location>
    <ligand>
        <name>heme c</name>
        <dbReference type="ChEBI" id="CHEBI:61717"/>
        <label>1</label>
    </ligand>
    <ligandPart>
        <name>Fe</name>
        <dbReference type="ChEBI" id="CHEBI:18248"/>
    </ligandPart>
</feature>
<dbReference type="GO" id="GO:0020037">
    <property type="term" value="F:heme binding"/>
    <property type="evidence" value="ECO:0007669"/>
    <property type="project" value="InterPro"/>
</dbReference>
<feature type="binding site" description="axial binding residue" evidence="6">
    <location>
        <position position="49"/>
    </location>
    <ligand>
        <name>heme c</name>
        <dbReference type="ChEBI" id="CHEBI:61717"/>
        <label>1</label>
    </ligand>
    <ligandPart>
        <name>Fe</name>
        <dbReference type="ChEBI" id="CHEBI:18248"/>
    </ligandPart>
</feature>
<feature type="binding site" description="axial binding residue" evidence="6">
    <location>
        <position position="60"/>
    </location>
    <ligand>
        <name>heme c</name>
        <dbReference type="ChEBI" id="CHEBI:61717"/>
        <label>1</label>
    </ligand>
    <ligandPart>
        <name>Fe</name>
        <dbReference type="ChEBI" id="CHEBI:18248"/>
    </ligandPart>
</feature>
<feature type="binding site" description="covalent" evidence="6">
    <location>
        <position position="64"/>
    </location>
    <ligand>
        <name>heme c</name>
        <dbReference type="ChEBI" id="CHEBI:61717"/>
        <label>1</label>
    </ligand>
</feature>
<organism evidence="8 9">
    <name type="scientific">Candidatus Mailhella merdigallinarum</name>
    <dbReference type="NCBI Taxonomy" id="2838658"/>
    <lineage>
        <taxon>Bacteria</taxon>
        <taxon>Pseudomonadati</taxon>
        <taxon>Thermodesulfobacteriota</taxon>
        <taxon>Desulfovibrionia</taxon>
        <taxon>Desulfovibrionales</taxon>
        <taxon>Desulfovibrionaceae</taxon>
        <taxon>Mailhella</taxon>
    </lineage>
</organism>
<dbReference type="EMBL" id="DXAN01000029">
    <property type="protein sequence ID" value="HJA09364.1"/>
    <property type="molecule type" value="Genomic_DNA"/>
</dbReference>